<proteinExistence type="predicted"/>
<dbReference type="PANTHER" id="PTHR34153:SF2">
    <property type="entry name" value="SI:CH211-262H13.3-RELATED"/>
    <property type="match status" value="1"/>
</dbReference>
<sequence>MHPACGPSIRDNASSDTSSEHQPANGSTNHPHGGCCSRPRTPNFTIQPFDGNLKNYARFKAKFRALYDNEYDGSPALLFMLEELLSKEVWNEIGECLADGTMYSVVWDHLDAVYGRTEVMDQTYLDGLLQIPPLKSQDAASLKTFANRLHGAGVTLSQSRTSQPYYPDGHRSKADNMPAGEVEREEKKSRCRIEHSRPRRLVRFDEKKPVKKPNASHTSTIGHVSTEEGSKVTASSPPLAAPMGRRPKTEEKAAEKTDHWRMFGLILVKKPSQLYRPHWREKDGFCPFNVDACKYWATTEKKKSATEVSSDDECELFSDDDGTKDAWCDDELTTEIQLVDDVPSRGFKEKLASWADEYRIKQNAVDGLLNNVLPTMPDYDKLNIPKSCKTKILRGQEQIKAQNLDIKNTLAVVMDNTIPREPDLDGIKEEFHIPVTDLKFFGTLNAVLKQEKIKRSKMRTYLIGVGGSQSRVVVGAQFYLKGQNAKKRRFDKIEIMDLSVFAQPPGVRLTETDVKTKIGRWLKSAPKKLGKDDTEDESAESGENNY</sequence>
<feature type="compositionally biased region" description="Basic and acidic residues" evidence="1">
    <location>
        <begin position="181"/>
        <end position="193"/>
    </location>
</feature>
<feature type="region of interest" description="Disordered" evidence="1">
    <location>
        <begin position="526"/>
        <end position="546"/>
    </location>
</feature>
<feature type="region of interest" description="Disordered" evidence="1">
    <location>
        <begin position="157"/>
        <end position="193"/>
    </location>
</feature>
<comment type="caution">
    <text evidence="2">The sequence shown here is derived from an EMBL/GenBank/DDBJ whole genome shotgun (WGS) entry which is preliminary data.</text>
</comment>
<gene>
    <name evidence="2" type="ORF">OUZ56_032717</name>
</gene>
<feature type="region of interest" description="Disordered" evidence="1">
    <location>
        <begin position="1"/>
        <end position="37"/>
    </location>
</feature>
<protein>
    <submittedName>
        <fullName evidence="2">Uncharacterized protein</fullName>
    </submittedName>
</protein>
<feature type="compositionally biased region" description="Polar residues" evidence="1">
    <location>
        <begin position="11"/>
        <end position="30"/>
    </location>
</feature>
<dbReference type="Pfam" id="PF03564">
    <property type="entry name" value="DUF1759"/>
    <property type="match status" value="1"/>
</dbReference>
<feature type="region of interest" description="Disordered" evidence="1">
    <location>
        <begin position="207"/>
        <end position="247"/>
    </location>
</feature>
<evidence type="ECO:0000313" key="3">
    <source>
        <dbReference type="Proteomes" id="UP001234178"/>
    </source>
</evidence>
<evidence type="ECO:0000313" key="2">
    <source>
        <dbReference type="EMBL" id="KAK4017405.1"/>
    </source>
</evidence>
<dbReference type="InterPro" id="IPR005312">
    <property type="entry name" value="DUF1759"/>
</dbReference>
<evidence type="ECO:0000256" key="1">
    <source>
        <dbReference type="SAM" id="MobiDB-lite"/>
    </source>
</evidence>
<accession>A0ABQ9ZWX0</accession>
<name>A0ABQ9ZWX0_9CRUS</name>
<dbReference type="PANTHER" id="PTHR34153">
    <property type="entry name" value="SI:CH211-262H13.3-RELATED-RELATED"/>
    <property type="match status" value="1"/>
</dbReference>
<dbReference type="EMBL" id="JAOYFB010000006">
    <property type="protein sequence ID" value="KAK4017405.1"/>
    <property type="molecule type" value="Genomic_DNA"/>
</dbReference>
<reference evidence="2 3" key="1">
    <citation type="journal article" date="2023" name="Nucleic Acids Res.">
        <title>The hologenome of Daphnia magna reveals possible DNA methylation and microbiome-mediated evolution of the host genome.</title>
        <authorList>
            <person name="Chaturvedi A."/>
            <person name="Li X."/>
            <person name="Dhandapani V."/>
            <person name="Marshall H."/>
            <person name="Kissane S."/>
            <person name="Cuenca-Cambronero M."/>
            <person name="Asole G."/>
            <person name="Calvet F."/>
            <person name="Ruiz-Romero M."/>
            <person name="Marangio P."/>
            <person name="Guigo R."/>
            <person name="Rago D."/>
            <person name="Mirbahai L."/>
            <person name="Eastwood N."/>
            <person name="Colbourne J.K."/>
            <person name="Zhou J."/>
            <person name="Mallon E."/>
            <person name="Orsini L."/>
        </authorList>
    </citation>
    <scope>NUCLEOTIDE SEQUENCE [LARGE SCALE GENOMIC DNA]</scope>
    <source>
        <strain evidence="2">LRV0_1</strain>
    </source>
</reference>
<dbReference type="Proteomes" id="UP001234178">
    <property type="component" value="Unassembled WGS sequence"/>
</dbReference>
<organism evidence="2 3">
    <name type="scientific">Daphnia magna</name>
    <dbReference type="NCBI Taxonomy" id="35525"/>
    <lineage>
        <taxon>Eukaryota</taxon>
        <taxon>Metazoa</taxon>
        <taxon>Ecdysozoa</taxon>
        <taxon>Arthropoda</taxon>
        <taxon>Crustacea</taxon>
        <taxon>Branchiopoda</taxon>
        <taxon>Diplostraca</taxon>
        <taxon>Cladocera</taxon>
        <taxon>Anomopoda</taxon>
        <taxon>Daphniidae</taxon>
        <taxon>Daphnia</taxon>
    </lineage>
</organism>
<keyword evidence="3" id="KW-1185">Reference proteome</keyword>